<dbReference type="PANTHER" id="PTHR14304:SF11">
    <property type="entry name" value="SAP DOMAIN-CONTAINING PROTEIN"/>
    <property type="match status" value="1"/>
</dbReference>
<protein>
    <recommendedName>
        <fullName evidence="11">Cell division cycle and apoptosis regulator protein 1</fullName>
    </recommendedName>
</protein>
<keyword evidence="2" id="KW-0963">Cytoplasm</keyword>
<dbReference type="Proteomes" id="UP001152798">
    <property type="component" value="Chromosome 6"/>
</dbReference>
<keyword evidence="10" id="KW-1185">Reference proteome</keyword>
<feature type="region of interest" description="Disordered" evidence="6">
    <location>
        <begin position="729"/>
        <end position="840"/>
    </location>
</feature>
<dbReference type="EMBL" id="OV725082">
    <property type="protein sequence ID" value="CAH1405811.1"/>
    <property type="molecule type" value="Genomic_DNA"/>
</dbReference>
<feature type="compositionally biased region" description="Basic and acidic residues" evidence="6">
    <location>
        <begin position="527"/>
        <end position="556"/>
    </location>
</feature>
<feature type="domain" description="DBC1/CARP1 catalytically inactive NUDIX hydrolase" evidence="8">
    <location>
        <begin position="391"/>
        <end position="521"/>
    </location>
</feature>
<keyword evidence="4 5" id="KW-0175">Coiled coil</keyword>
<feature type="region of interest" description="Disordered" evidence="6">
    <location>
        <begin position="588"/>
        <end position="644"/>
    </location>
</feature>
<dbReference type="InterPro" id="IPR045353">
    <property type="entry name" value="LAIKA"/>
</dbReference>
<dbReference type="Pfam" id="PF02037">
    <property type="entry name" value="SAP"/>
    <property type="match status" value="1"/>
</dbReference>
<evidence type="ECO:0000256" key="4">
    <source>
        <dbReference type="ARBA" id="ARBA00023054"/>
    </source>
</evidence>
<proteinExistence type="predicted"/>
<evidence type="ECO:0000256" key="2">
    <source>
        <dbReference type="ARBA" id="ARBA00022490"/>
    </source>
</evidence>
<dbReference type="Pfam" id="PF19256">
    <property type="entry name" value="LAIKA"/>
    <property type="match status" value="1"/>
</dbReference>
<evidence type="ECO:0000256" key="5">
    <source>
        <dbReference type="SAM" id="Coils"/>
    </source>
</evidence>
<dbReference type="InterPro" id="IPR025954">
    <property type="entry name" value="DBC1/CARP1_inactive_NUDIX"/>
</dbReference>
<feature type="compositionally biased region" description="Basic and acidic residues" evidence="6">
    <location>
        <begin position="224"/>
        <end position="246"/>
    </location>
</feature>
<organism evidence="9 10">
    <name type="scientific">Nezara viridula</name>
    <name type="common">Southern green stink bug</name>
    <name type="synonym">Cimex viridulus</name>
    <dbReference type="NCBI Taxonomy" id="85310"/>
    <lineage>
        <taxon>Eukaryota</taxon>
        <taxon>Metazoa</taxon>
        <taxon>Ecdysozoa</taxon>
        <taxon>Arthropoda</taxon>
        <taxon>Hexapoda</taxon>
        <taxon>Insecta</taxon>
        <taxon>Pterygota</taxon>
        <taxon>Neoptera</taxon>
        <taxon>Paraneoptera</taxon>
        <taxon>Hemiptera</taxon>
        <taxon>Heteroptera</taxon>
        <taxon>Panheteroptera</taxon>
        <taxon>Pentatomomorpha</taxon>
        <taxon>Pentatomoidea</taxon>
        <taxon>Pentatomidae</taxon>
        <taxon>Pentatominae</taxon>
        <taxon>Nezara</taxon>
    </lineage>
</organism>
<evidence type="ECO:0000256" key="3">
    <source>
        <dbReference type="ARBA" id="ARBA00022553"/>
    </source>
</evidence>
<dbReference type="PANTHER" id="PTHR14304">
    <property type="entry name" value="CELL DIVISION CYCLE AND APOPTOSIS REGULATOR PROTEIN"/>
    <property type="match status" value="1"/>
</dbReference>
<dbReference type="Pfam" id="PF14444">
    <property type="entry name" value="S1-like"/>
    <property type="match status" value="1"/>
</dbReference>
<evidence type="ECO:0000313" key="10">
    <source>
        <dbReference type="Proteomes" id="UP001152798"/>
    </source>
</evidence>
<dbReference type="SMART" id="SM01122">
    <property type="entry name" value="DBC1"/>
    <property type="match status" value="1"/>
</dbReference>
<feature type="compositionally biased region" description="Basic and acidic residues" evidence="6">
    <location>
        <begin position="820"/>
        <end position="840"/>
    </location>
</feature>
<evidence type="ECO:0000313" key="9">
    <source>
        <dbReference type="EMBL" id="CAH1405811.1"/>
    </source>
</evidence>
<feature type="compositionally biased region" description="Basic and acidic residues" evidence="6">
    <location>
        <begin position="729"/>
        <end position="810"/>
    </location>
</feature>
<evidence type="ECO:0000259" key="8">
    <source>
        <dbReference type="SMART" id="SM01122"/>
    </source>
</evidence>
<name>A0A9P0HPG6_NEZVI</name>
<feature type="compositionally biased region" description="Basic and acidic residues" evidence="6">
    <location>
        <begin position="607"/>
        <end position="644"/>
    </location>
</feature>
<dbReference type="InterPro" id="IPR025223">
    <property type="entry name" value="S1-like_RNA-bd_dom"/>
</dbReference>
<dbReference type="GO" id="GO:0006355">
    <property type="term" value="P:regulation of DNA-templated transcription"/>
    <property type="evidence" value="ECO:0007669"/>
    <property type="project" value="InterPro"/>
</dbReference>
<gene>
    <name evidence="9" type="ORF">NEZAVI_LOCUS13907</name>
</gene>
<dbReference type="GO" id="GO:0005737">
    <property type="term" value="C:cytoplasm"/>
    <property type="evidence" value="ECO:0007669"/>
    <property type="project" value="UniProtKB-SubCell"/>
</dbReference>
<feature type="compositionally biased region" description="Basic residues" evidence="6">
    <location>
        <begin position="247"/>
        <end position="267"/>
    </location>
</feature>
<dbReference type="AlphaFoldDB" id="A0A9P0HPG6"/>
<sequence>MSQYGNSPKTPPWVRSGVAQNTAAVTQSLMAANPLQTAGMLQYPQVFQGQQMYGAVSYPTRALNTAAFQQGQQQGGGSQSGNKQQRVFTGTVTKVQDNFGFVDEDVFFQSSCCVKGSSPQVGDQVLVEAVYNANMPFKWNATRIQVLSMQDQRSGQNYGRSQSNYNAVPPPTGHYQPWHYYQERMYWDGQVNSGNPAGNRYGGGGSRFSNASGDRGGRGMGGNMRRDEQDNRKRRRDDRDKDEKAKSPPRKRSKSPNRQARRPRRPVPRYSVTVPKTNLNTHDADVVEVKKRYPNMYIPSDFFLSVFQWTETFPVGKPISLDYPCAFHVLHKDVDNIIENNAVLEPPDADYLFCAKVMLMASPGLEDFYSKCIVLAEDREGSRSTVDEDSLSHPSRLIHFLVGTRGKENMAIGGPWSPSLDGPNPNEDPGVLVKTAIRTTKALTGIDLSNCTQWFRFMEVHYHRGESIHRGKTYPARVETVVIFVPDVWSCVPTRLEWDGLQLSYQKALSRKLNDHDQKEEEEEVGEKESQSEQSPDKPKREPKHHSELDPKNMKVSELREELEARCLSPKGLKSQLAARLTKVIKTEEEEDTKQKATTPEDGSVATKKDIKETKEKKEDIKKEEVKEEEKKKKEEEEPKKLDEKERLLLEKRYKLPKKPSILVHPNRTAKSGKFDCHCYSLSVLLGYRQDETKEHSFEVSVFAELFNEMLMRDFGFNIYRAIVEAPEKPKEEKKEEKDKTKEEKDKDKSKEEKEKEKPKEKEDDKETKKEKDGKEVVEDVKEENKESGDSKDSNQTDKAKDKESEAHADEPEEMEEGDKEDKENKENDKDKKNEKEPRRERAKLITLHKELLLSFNFFDTTRCGYIYDKDVEDLIFSLGLTLSRSQVRKLVSKVVSRDAVYYRRLTDRTEGTMMPEHLSLSQLLAFKPMLPYSSQEKASQNGGTRQDNEIKTGQMIVFNGTLVDVGKLMEQLARSESARLDTEKSLGKLRDELSKIKETSSKSEKYIKDLNADVRDYRDRLSQTSSELSVLQAKERQFMRTLNEISEKIRPLLAKPEPKAEPEVKEEIIDLEDKGEEPMAVEDDK</sequence>
<dbReference type="InterPro" id="IPR025224">
    <property type="entry name" value="CCAR1/CCAR2"/>
</dbReference>
<reference evidence="9" key="1">
    <citation type="submission" date="2022-01" db="EMBL/GenBank/DDBJ databases">
        <authorList>
            <person name="King R."/>
        </authorList>
    </citation>
    <scope>NUCLEOTIDE SEQUENCE</scope>
</reference>
<feature type="coiled-coil region" evidence="5">
    <location>
        <begin position="1008"/>
        <end position="1035"/>
    </location>
</feature>
<evidence type="ECO:0000259" key="7">
    <source>
        <dbReference type="SMART" id="SM00513"/>
    </source>
</evidence>
<keyword evidence="3" id="KW-0597">Phosphoprotein</keyword>
<dbReference type="OrthoDB" id="21006at2759"/>
<evidence type="ECO:0008006" key="11">
    <source>
        <dbReference type="Google" id="ProtNLM"/>
    </source>
</evidence>
<dbReference type="GO" id="GO:0005634">
    <property type="term" value="C:nucleus"/>
    <property type="evidence" value="ECO:0007669"/>
    <property type="project" value="TreeGrafter"/>
</dbReference>
<feature type="domain" description="SAP" evidence="7">
    <location>
        <begin position="551"/>
        <end position="585"/>
    </location>
</feature>
<dbReference type="InterPro" id="IPR003034">
    <property type="entry name" value="SAP_dom"/>
</dbReference>
<dbReference type="Pfam" id="PF14443">
    <property type="entry name" value="DBC1"/>
    <property type="match status" value="1"/>
</dbReference>
<evidence type="ECO:0000256" key="6">
    <source>
        <dbReference type="SAM" id="MobiDB-lite"/>
    </source>
</evidence>
<feature type="region of interest" description="Disordered" evidence="6">
    <location>
        <begin position="197"/>
        <end position="275"/>
    </location>
</feature>
<feature type="region of interest" description="Disordered" evidence="6">
    <location>
        <begin position="514"/>
        <end position="556"/>
    </location>
</feature>
<dbReference type="SMART" id="SM00513">
    <property type="entry name" value="SAP"/>
    <property type="match status" value="1"/>
</dbReference>
<comment type="subcellular location">
    <subcellularLocation>
        <location evidence="1">Cytoplasm</location>
    </subcellularLocation>
</comment>
<dbReference type="InterPro" id="IPR036361">
    <property type="entry name" value="SAP_dom_sf"/>
</dbReference>
<evidence type="ECO:0000256" key="1">
    <source>
        <dbReference type="ARBA" id="ARBA00004496"/>
    </source>
</evidence>
<dbReference type="SUPFAM" id="SSF68906">
    <property type="entry name" value="SAP domain"/>
    <property type="match status" value="1"/>
</dbReference>
<accession>A0A9P0HPG6</accession>